<accession>A0A2U8GJ40</accession>
<feature type="transmembrane region" description="Helical" evidence="1">
    <location>
        <begin position="36"/>
        <end position="55"/>
    </location>
</feature>
<reference evidence="2" key="1">
    <citation type="journal article" date="2018" name="Am. J. Bot.">
        <title>Organellar phylogenomics inform systematics in the green algal family Hydrodictyaceae (Chlorophyceae) and provide clues to the complex evolutionary history of plastid genomes in the green algal tree of life.</title>
        <authorList>
            <person name="McManus H.A."/>
            <person name="Fucikova K."/>
            <person name="Lewis P.O."/>
            <person name="Lewis L.A."/>
            <person name="Karol K.G."/>
        </authorList>
    </citation>
    <scope>NUCLEOTIDE SEQUENCE</scope>
</reference>
<keyword evidence="1" id="KW-0472">Membrane</keyword>
<protein>
    <submittedName>
        <fullName evidence="2">Uncharacterized protein</fullName>
    </submittedName>
</protein>
<sequence>MLIYIFGFSLLLSLFRFIFRFGSLLLQLLRFFSSSVLRLFSASVTLWSRIFARLRRSERSQTTEARRLRRRSTEKLRCFVFFHCLASLRFFAFGEGSKSLRIGSFREVKKRKRRSEEER</sequence>
<organism evidence="2">
    <name type="scientific">Pediastrum duplex</name>
    <name type="common">Green alga</name>
    <dbReference type="NCBI Taxonomy" id="3105"/>
    <lineage>
        <taxon>Eukaryota</taxon>
        <taxon>Viridiplantae</taxon>
        <taxon>Chlorophyta</taxon>
        <taxon>core chlorophytes</taxon>
        <taxon>Chlorophyceae</taxon>
        <taxon>CS clade</taxon>
        <taxon>Sphaeropleales</taxon>
        <taxon>Hydrodictyaceae</taxon>
        <taxon>Pediastrum</taxon>
    </lineage>
</organism>
<keyword evidence="2" id="KW-0150">Chloroplast</keyword>
<keyword evidence="1" id="KW-1133">Transmembrane helix</keyword>
<keyword evidence="1" id="KW-0812">Transmembrane</keyword>
<dbReference type="EMBL" id="MF276981">
    <property type="protein sequence ID" value="AWI68558.1"/>
    <property type="molecule type" value="Genomic_DNA"/>
</dbReference>
<name>A0A2U8GJ40_PEDDU</name>
<dbReference type="AlphaFoldDB" id="A0A2U8GJ40"/>
<geneLocation type="chloroplast" evidence="2"/>
<proteinExistence type="predicted"/>
<evidence type="ECO:0000256" key="1">
    <source>
        <dbReference type="SAM" id="Phobius"/>
    </source>
</evidence>
<evidence type="ECO:0000313" key="2">
    <source>
        <dbReference type="EMBL" id="AWI68558.1"/>
    </source>
</evidence>
<keyword evidence="2" id="KW-0934">Plastid</keyword>
<feature type="transmembrane region" description="Helical" evidence="1">
    <location>
        <begin position="76"/>
        <end position="94"/>
    </location>
</feature>